<evidence type="ECO:0000256" key="1">
    <source>
        <dbReference type="ARBA" id="ARBA00004651"/>
    </source>
</evidence>
<evidence type="ECO:0000256" key="6">
    <source>
        <dbReference type="SAM" id="Phobius"/>
    </source>
</evidence>
<name>A0A3G4V6Q9_9VIBR</name>
<reference evidence="8 9" key="1">
    <citation type="submission" date="2018-11" db="EMBL/GenBank/DDBJ databases">
        <title>Complete Genome Sequence of Vbrio mediterranei 117-T6: a Potential Pathogen Bacteria Isolated from the Conchocelis of Pyropia.</title>
        <authorList>
            <person name="Liu Q."/>
        </authorList>
    </citation>
    <scope>NUCLEOTIDE SEQUENCE [LARGE SCALE GENOMIC DNA]</scope>
    <source>
        <strain evidence="8 9">117-T6</strain>
    </source>
</reference>
<evidence type="ECO:0000256" key="4">
    <source>
        <dbReference type="ARBA" id="ARBA00022989"/>
    </source>
</evidence>
<dbReference type="PANTHER" id="PTHR35007">
    <property type="entry name" value="INTEGRAL MEMBRANE PROTEIN-RELATED"/>
    <property type="match status" value="1"/>
</dbReference>
<feature type="transmembrane region" description="Helical" evidence="6">
    <location>
        <begin position="278"/>
        <end position="296"/>
    </location>
</feature>
<evidence type="ECO:0000313" key="9">
    <source>
        <dbReference type="Proteomes" id="UP000279760"/>
    </source>
</evidence>
<evidence type="ECO:0000256" key="5">
    <source>
        <dbReference type="ARBA" id="ARBA00023136"/>
    </source>
</evidence>
<dbReference type="InterPro" id="IPR018076">
    <property type="entry name" value="T2SS_GspF_dom"/>
</dbReference>
<evidence type="ECO:0000256" key="2">
    <source>
        <dbReference type="ARBA" id="ARBA00022475"/>
    </source>
</evidence>
<protein>
    <submittedName>
        <fullName evidence="8">Type II secretion system protein F</fullName>
    </submittedName>
</protein>
<evidence type="ECO:0000313" key="8">
    <source>
        <dbReference type="EMBL" id="AYV19979.1"/>
    </source>
</evidence>
<gene>
    <name evidence="8" type="ORF">ECB94_01105</name>
</gene>
<accession>A0A3G4V6Q9</accession>
<evidence type="ECO:0000256" key="3">
    <source>
        <dbReference type="ARBA" id="ARBA00022692"/>
    </source>
</evidence>
<dbReference type="Pfam" id="PF00482">
    <property type="entry name" value="T2SSF"/>
    <property type="match status" value="1"/>
</dbReference>
<dbReference type="RefSeq" id="WP_124939776.1">
    <property type="nucleotide sequence ID" value="NZ_CP033577.1"/>
</dbReference>
<feature type="transmembrane region" description="Helical" evidence="6">
    <location>
        <begin position="71"/>
        <end position="90"/>
    </location>
</feature>
<dbReference type="Proteomes" id="UP000279760">
    <property type="component" value="Chromosome 1"/>
</dbReference>
<sequence length="301" mass="33614">MLIWISFILLGVVAMLLAMGKKDKVAQYFPDTGTQEELTSAINLGSLVPKKGIKQAQESFKFSVQTLGPRANIMVGLFVVASVVAAWYIAFEVLSANQIVVFVVALLVFWFLGYQWLSNRRRVQFQQTFPDALNVLMSAVTAGESLMQAVSFVGQNLDNEVGREFKNMGDRLKLGESPDQVLQRAAKRFPYPEFIFFTIAIRANMSRGGQLRGVLARLIRVLVDARTMETKKMAMTSEARISAKVVAAIPVIFAVILYNVNPDNINYILHDPKGVWVLYYVVGSELVGLFIVWLLVKAVRL</sequence>
<keyword evidence="5 6" id="KW-0472">Membrane</keyword>
<proteinExistence type="predicted"/>
<evidence type="ECO:0000259" key="7">
    <source>
        <dbReference type="Pfam" id="PF00482"/>
    </source>
</evidence>
<feature type="transmembrane region" description="Helical" evidence="6">
    <location>
        <begin position="96"/>
        <end position="117"/>
    </location>
</feature>
<dbReference type="AlphaFoldDB" id="A0A3G4V6Q9"/>
<keyword evidence="3 6" id="KW-0812">Transmembrane</keyword>
<feature type="domain" description="Type II secretion system protein GspF" evidence="7">
    <location>
        <begin position="133"/>
        <end position="257"/>
    </location>
</feature>
<dbReference type="EMBL" id="CP033577">
    <property type="protein sequence ID" value="AYV19979.1"/>
    <property type="molecule type" value="Genomic_DNA"/>
</dbReference>
<dbReference type="PANTHER" id="PTHR35007:SF2">
    <property type="entry name" value="PILUS ASSEMBLE PROTEIN"/>
    <property type="match status" value="1"/>
</dbReference>
<dbReference type="Gene3D" id="1.20.81.30">
    <property type="entry name" value="Type II secretion system (T2SS), domain F"/>
    <property type="match status" value="1"/>
</dbReference>
<feature type="transmembrane region" description="Helical" evidence="6">
    <location>
        <begin position="241"/>
        <end position="258"/>
    </location>
</feature>
<organism evidence="8 9">
    <name type="scientific">Vibrio mediterranei</name>
    <dbReference type="NCBI Taxonomy" id="689"/>
    <lineage>
        <taxon>Bacteria</taxon>
        <taxon>Pseudomonadati</taxon>
        <taxon>Pseudomonadota</taxon>
        <taxon>Gammaproteobacteria</taxon>
        <taxon>Vibrionales</taxon>
        <taxon>Vibrionaceae</taxon>
        <taxon>Vibrio</taxon>
    </lineage>
</organism>
<keyword evidence="4 6" id="KW-1133">Transmembrane helix</keyword>
<comment type="subcellular location">
    <subcellularLocation>
        <location evidence="1">Cell membrane</location>
        <topology evidence="1">Multi-pass membrane protein</topology>
    </subcellularLocation>
</comment>
<dbReference type="InterPro" id="IPR042094">
    <property type="entry name" value="T2SS_GspF_sf"/>
</dbReference>
<dbReference type="GO" id="GO:0005886">
    <property type="term" value="C:plasma membrane"/>
    <property type="evidence" value="ECO:0007669"/>
    <property type="project" value="UniProtKB-SubCell"/>
</dbReference>
<keyword evidence="2" id="KW-1003">Cell membrane</keyword>